<evidence type="ECO:0000313" key="2">
    <source>
        <dbReference type="Proteomes" id="UP001054846"/>
    </source>
</evidence>
<gene>
    <name evidence="1" type="ORF">ISF26_18530</name>
</gene>
<protein>
    <submittedName>
        <fullName evidence="1">DUF2191 domain-containing protein</fullName>
    </submittedName>
</protein>
<dbReference type="Proteomes" id="UP001054846">
    <property type="component" value="Chromosome"/>
</dbReference>
<evidence type="ECO:0000313" key="1">
    <source>
        <dbReference type="EMBL" id="UFP93757.1"/>
    </source>
</evidence>
<name>A0ABY3PJC6_9CYAN</name>
<accession>A0ABY3PJC6</accession>
<dbReference type="EMBL" id="CP063845">
    <property type="protein sequence ID" value="UFP93757.1"/>
    <property type="molecule type" value="Genomic_DNA"/>
</dbReference>
<dbReference type="RefSeq" id="WP_230840809.1">
    <property type="nucleotide sequence ID" value="NZ_CP063845.1"/>
</dbReference>
<sequence length="82" mass="8956">MRTTLSLDDDVSVQLVRLQKTTGKSFKQVVNDALRLGLQQMSAPTLPRRPYSTPTVDLGPSLIGSLDKVSEVLAIVEGEAFR</sequence>
<reference evidence="1 2" key="1">
    <citation type="journal article" date="2021" name="Genome Biol. Evol.">
        <title>Complete Genome Sequencing of a Novel Gloeobacter Species from a Waterfall Cave in Mexico.</title>
        <authorList>
            <person name="Saw J.H."/>
            <person name="Cardona T."/>
            <person name="Montejano G."/>
        </authorList>
    </citation>
    <scope>NUCLEOTIDE SEQUENCE [LARGE SCALE GENOMIC DNA]</scope>
    <source>
        <strain evidence="1">MG652769</strain>
    </source>
</reference>
<keyword evidence="2" id="KW-1185">Reference proteome</keyword>
<proteinExistence type="predicted"/>
<organism evidence="1 2">
    <name type="scientific">Gloeobacter morelensis MG652769</name>
    <dbReference type="NCBI Taxonomy" id="2781736"/>
    <lineage>
        <taxon>Bacteria</taxon>
        <taxon>Bacillati</taxon>
        <taxon>Cyanobacteriota</taxon>
        <taxon>Cyanophyceae</taxon>
        <taxon>Gloeobacterales</taxon>
        <taxon>Gloeobacteraceae</taxon>
        <taxon>Gloeobacter</taxon>
        <taxon>Gloeobacter morelensis</taxon>
    </lineage>
</organism>